<organism evidence="2 3">
    <name type="scientific">Micromonospora coriariae</name>
    <dbReference type="NCBI Taxonomy" id="285665"/>
    <lineage>
        <taxon>Bacteria</taxon>
        <taxon>Bacillati</taxon>
        <taxon>Actinomycetota</taxon>
        <taxon>Actinomycetes</taxon>
        <taxon>Micromonosporales</taxon>
        <taxon>Micromonosporaceae</taxon>
        <taxon>Micromonospora</taxon>
    </lineage>
</organism>
<evidence type="ECO:0000313" key="2">
    <source>
        <dbReference type="EMBL" id="SCF01973.1"/>
    </source>
</evidence>
<protein>
    <recommendedName>
        <fullName evidence="4">Flavin reductase</fullName>
    </recommendedName>
</protein>
<dbReference type="Proteomes" id="UP000198243">
    <property type="component" value="Chromosome I"/>
</dbReference>
<dbReference type="EMBL" id="LT607412">
    <property type="protein sequence ID" value="SCF01973.1"/>
    <property type="molecule type" value="Genomic_DNA"/>
</dbReference>
<sequence length="117" mass="13057">MDAAEPNDGGGGRDAAGRVPPDRCRPAAVGELPAWLEPHRPLKPLWVCAGCGDPWPCAVARLLLRARHETDRVRLYVLLTGVFAQAARDLYTLNPYDTPRPHALFARFVDWSDPRFR</sequence>
<evidence type="ECO:0000313" key="3">
    <source>
        <dbReference type="Proteomes" id="UP000198243"/>
    </source>
</evidence>
<keyword evidence="3" id="KW-1185">Reference proteome</keyword>
<feature type="region of interest" description="Disordered" evidence="1">
    <location>
        <begin position="1"/>
        <end position="22"/>
    </location>
</feature>
<proteinExistence type="predicted"/>
<gene>
    <name evidence="2" type="ORF">GA0070607_4512</name>
</gene>
<dbReference type="AlphaFoldDB" id="A0A1C4X0H0"/>
<reference evidence="3" key="1">
    <citation type="submission" date="2016-06" db="EMBL/GenBank/DDBJ databases">
        <authorList>
            <person name="Varghese N."/>
            <person name="Submissions Spin"/>
        </authorList>
    </citation>
    <scope>NUCLEOTIDE SEQUENCE [LARGE SCALE GENOMIC DNA]</scope>
    <source>
        <strain evidence="3">DSM 44875</strain>
    </source>
</reference>
<name>A0A1C4X0H0_9ACTN</name>
<evidence type="ECO:0008006" key="4">
    <source>
        <dbReference type="Google" id="ProtNLM"/>
    </source>
</evidence>
<accession>A0A1C4X0H0</accession>
<evidence type="ECO:0000256" key="1">
    <source>
        <dbReference type="SAM" id="MobiDB-lite"/>
    </source>
</evidence>
<dbReference type="RefSeq" id="WP_231930143.1">
    <property type="nucleotide sequence ID" value="NZ_LT607412.1"/>
</dbReference>